<dbReference type="PROSITE" id="PS51257">
    <property type="entry name" value="PROKAR_LIPOPROTEIN"/>
    <property type="match status" value="1"/>
</dbReference>
<name>A0A9X2WBY2_9GAMM</name>
<reference evidence="1" key="2">
    <citation type="submission" date="2022-08" db="EMBL/GenBank/DDBJ databases">
        <authorList>
            <person name="Dong C."/>
        </authorList>
    </citation>
    <scope>NUCLEOTIDE SEQUENCE</scope>
    <source>
        <strain evidence="1">59MF3M-4</strain>
    </source>
</reference>
<keyword evidence="2" id="KW-1185">Reference proteome</keyword>
<reference evidence="1" key="1">
    <citation type="journal article" date="2022" name="Front. Microbiol.">
        <title>Genome-based taxonomic rearrangement of Oceanobacter-related bacteria including the description of Thalassolituus hydrocarbonoclasticus sp. nov. and Thalassolituus pacificus sp. nov. and emended description of the genus Thalassolituus.</title>
        <authorList>
            <person name="Dong C."/>
            <person name="Wei L."/>
            <person name="Wang J."/>
            <person name="Lai Q."/>
            <person name="Huang Z."/>
            <person name="Shao Z."/>
        </authorList>
    </citation>
    <scope>NUCLEOTIDE SEQUENCE</scope>
    <source>
        <strain evidence="1">59MF3M-4</strain>
    </source>
</reference>
<dbReference type="EMBL" id="JAOANI010000004">
    <property type="protein sequence ID" value="MCT7357637.1"/>
    <property type="molecule type" value="Genomic_DNA"/>
</dbReference>
<dbReference type="Proteomes" id="UP001147830">
    <property type="component" value="Unassembled WGS sequence"/>
</dbReference>
<dbReference type="RefSeq" id="WP_260974574.1">
    <property type="nucleotide sequence ID" value="NZ_JAOANI010000004.1"/>
</dbReference>
<comment type="caution">
    <text evidence="1">The sequence shown here is derived from an EMBL/GenBank/DDBJ whole genome shotgun (WGS) entry which is preliminary data.</text>
</comment>
<evidence type="ECO:0000313" key="1">
    <source>
        <dbReference type="EMBL" id="MCT7357637.1"/>
    </source>
</evidence>
<gene>
    <name evidence="1" type="ORF">NYR02_01190</name>
</gene>
<evidence type="ECO:0000313" key="2">
    <source>
        <dbReference type="Proteomes" id="UP001147830"/>
    </source>
</evidence>
<accession>A0A9X2WBY2</accession>
<dbReference type="AlphaFoldDB" id="A0A9X2WBY2"/>
<sequence length="133" mass="15335">MKKLLIFAALVLAGCGADDKSEETSIACSSYNILNATNYELKLTLKERAETAPRIWTLPQGDDYWFLYCHASDRWNGGPLLDKNVESIQVTTIGYDPELTYSIPLDVTRWVGENYPEEWKVEYRFNLLESYLR</sequence>
<protein>
    <recommendedName>
        <fullName evidence="3">Lipoprotein</fullName>
    </recommendedName>
</protein>
<organism evidence="1 2">
    <name type="scientific">Thalassolituus pacificus</name>
    <dbReference type="NCBI Taxonomy" id="2975440"/>
    <lineage>
        <taxon>Bacteria</taxon>
        <taxon>Pseudomonadati</taxon>
        <taxon>Pseudomonadota</taxon>
        <taxon>Gammaproteobacteria</taxon>
        <taxon>Oceanospirillales</taxon>
        <taxon>Oceanospirillaceae</taxon>
        <taxon>Thalassolituus</taxon>
    </lineage>
</organism>
<evidence type="ECO:0008006" key="3">
    <source>
        <dbReference type="Google" id="ProtNLM"/>
    </source>
</evidence>
<proteinExistence type="predicted"/>